<keyword evidence="6" id="KW-0653">Protein transport</keyword>
<evidence type="ECO:0000256" key="2">
    <source>
        <dbReference type="ARBA" id="ARBA00022475"/>
    </source>
</evidence>
<comment type="subcellular location">
    <subcellularLocation>
        <location evidence="1">Cell membrane</location>
        <topology evidence="1">Multi-pass membrane protein</topology>
    </subcellularLocation>
    <subcellularLocation>
        <location evidence="6">Membrane</location>
        <topology evidence="6">Multi-pass membrane protein</topology>
    </subcellularLocation>
</comment>
<protein>
    <submittedName>
        <fullName evidence="10">Biopolymer transport protein ExbB</fullName>
    </submittedName>
</protein>
<keyword evidence="2" id="KW-1003">Cell membrane</keyword>
<dbReference type="GO" id="GO:0017038">
    <property type="term" value="P:protein import"/>
    <property type="evidence" value="ECO:0007669"/>
    <property type="project" value="TreeGrafter"/>
</dbReference>
<feature type="transmembrane region" description="Helical" evidence="7">
    <location>
        <begin position="208"/>
        <end position="229"/>
    </location>
</feature>
<dbReference type="GO" id="GO:0005886">
    <property type="term" value="C:plasma membrane"/>
    <property type="evidence" value="ECO:0007669"/>
    <property type="project" value="UniProtKB-SubCell"/>
</dbReference>
<keyword evidence="11" id="KW-1185">Reference proteome</keyword>
<keyword evidence="3 7" id="KW-0812">Transmembrane</keyword>
<evidence type="ECO:0000313" key="11">
    <source>
        <dbReference type="Proteomes" id="UP000590740"/>
    </source>
</evidence>
<proteinExistence type="inferred from homology"/>
<feature type="transmembrane region" description="Helical" evidence="7">
    <location>
        <begin position="62"/>
        <end position="85"/>
    </location>
</feature>
<dbReference type="Pfam" id="PF01618">
    <property type="entry name" value="MotA_ExbB"/>
    <property type="match status" value="1"/>
</dbReference>
<evidence type="ECO:0000259" key="9">
    <source>
        <dbReference type="Pfam" id="PF01618"/>
    </source>
</evidence>
<evidence type="ECO:0000256" key="1">
    <source>
        <dbReference type="ARBA" id="ARBA00004651"/>
    </source>
</evidence>
<dbReference type="InterPro" id="IPR002898">
    <property type="entry name" value="MotA_ExbB_proton_chnl"/>
</dbReference>
<feature type="domain" description="MotA/TolQ/ExbB proton channel" evidence="9">
    <location>
        <begin position="136"/>
        <end position="235"/>
    </location>
</feature>
<dbReference type="PANTHER" id="PTHR30625">
    <property type="entry name" value="PROTEIN TOLQ"/>
    <property type="match status" value="1"/>
</dbReference>
<dbReference type="RefSeq" id="WP_184337834.1">
    <property type="nucleotide sequence ID" value="NZ_JACHIG010000001.1"/>
</dbReference>
<sequence>MQTNTANIMTRYISHARARASYSILLAMGVFASASAFAQEAAAEGGGHAVKSESAIDLFLQGGWVMYPLAICSVVLVWLTVDLWIRTGIKKMAPPALVGQLQDLFRAGDYVGAYQFCKGNPSPFSDVSRVALSFVGDGEEAVENAIFTELNKVNATTQTRINYLSVLGVCTPMIGLIGTVSGMKGAFASLGSSGAQDVSALSGHIGEVLVATATGLIVAVPAFLFFYFLRNRLQGSIGGLQDIVAALFRKMPYSHLKDAHVGEEEFYAAIPNWVAGEAAPAA</sequence>
<evidence type="ECO:0000256" key="3">
    <source>
        <dbReference type="ARBA" id="ARBA00022692"/>
    </source>
</evidence>
<accession>A0A7W7Y7I8</accession>
<evidence type="ECO:0000256" key="8">
    <source>
        <dbReference type="SAM" id="SignalP"/>
    </source>
</evidence>
<keyword evidence="6" id="KW-0813">Transport</keyword>
<keyword evidence="8" id="KW-0732">Signal</keyword>
<reference evidence="10 11" key="1">
    <citation type="submission" date="2020-08" db="EMBL/GenBank/DDBJ databases">
        <title>Genomic Encyclopedia of Type Strains, Phase IV (KMG-IV): sequencing the most valuable type-strain genomes for metagenomic binning, comparative biology and taxonomic classification.</title>
        <authorList>
            <person name="Goeker M."/>
        </authorList>
    </citation>
    <scope>NUCLEOTIDE SEQUENCE [LARGE SCALE GENOMIC DNA]</scope>
    <source>
        <strain evidence="10 11">DSM 12252</strain>
    </source>
</reference>
<comment type="caution">
    <text evidence="10">The sequence shown here is derived from an EMBL/GenBank/DDBJ whole genome shotgun (WGS) entry which is preliminary data.</text>
</comment>
<dbReference type="Proteomes" id="UP000590740">
    <property type="component" value="Unassembled WGS sequence"/>
</dbReference>
<gene>
    <name evidence="10" type="ORF">HNQ65_000436</name>
</gene>
<comment type="similarity">
    <text evidence="6">Belongs to the exbB/tolQ family.</text>
</comment>
<dbReference type="AlphaFoldDB" id="A0A7W7Y7I8"/>
<evidence type="ECO:0000256" key="7">
    <source>
        <dbReference type="SAM" id="Phobius"/>
    </source>
</evidence>
<keyword evidence="4 7" id="KW-1133">Transmembrane helix</keyword>
<name>A0A7W7Y7I8_9BACT</name>
<feature type="chain" id="PRO_5031539809" evidence="8">
    <location>
        <begin position="39"/>
        <end position="282"/>
    </location>
</feature>
<keyword evidence="5 7" id="KW-0472">Membrane</keyword>
<evidence type="ECO:0000313" key="10">
    <source>
        <dbReference type="EMBL" id="MBB5030882.1"/>
    </source>
</evidence>
<feature type="signal peptide" evidence="8">
    <location>
        <begin position="1"/>
        <end position="38"/>
    </location>
</feature>
<dbReference type="PANTHER" id="PTHR30625:SF17">
    <property type="entry name" value="TOLQ-RELATED"/>
    <property type="match status" value="1"/>
</dbReference>
<organism evidence="10 11">
    <name type="scientific">Prosthecobacter vanneervenii</name>
    <dbReference type="NCBI Taxonomy" id="48466"/>
    <lineage>
        <taxon>Bacteria</taxon>
        <taxon>Pseudomonadati</taxon>
        <taxon>Verrucomicrobiota</taxon>
        <taxon>Verrucomicrobiia</taxon>
        <taxon>Verrucomicrobiales</taxon>
        <taxon>Verrucomicrobiaceae</taxon>
        <taxon>Prosthecobacter</taxon>
    </lineage>
</organism>
<feature type="transmembrane region" description="Helical" evidence="7">
    <location>
        <begin position="161"/>
        <end position="188"/>
    </location>
</feature>
<evidence type="ECO:0000256" key="6">
    <source>
        <dbReference type="RuleBase" id="RU004057"/>
    </source>
</evidence>
<dbReference type="EMBL" id="JACHIG010000001">
    <property type="protein sequence ID" value="MBB5030882.1"/>
    <property type="molecule type" value="Genomic_DNA"/>
</dbReference>
<dbReference type="InterPro" id="IPR050790">
    <property type="entry name" value="ExbB/TolQ_transport"/>
</dbReference>
<evidence type="ECO:0000256" key="5">
    <source>
        <dbReference type="ARBA" id="ARBA00023136"/>
    </source>
</evidence>
<evidence type="ECO:0000256" key="4">
    <source>
        <dbReference type="ARBA" id="ARBA00022989"/>
    </source>
</evidence>